<evidence type="ECO:0000313" key="3">
    <source>
        <dbReference type="Proteomes" id="UP000663846"/>
    </source>
</evidence>
<dbReference type="EMBL" id="CAJMWS010000138">
    <property type="protein sequence ID" value="CAE6371319.1"/>
    <property type="molecule type" value="Genomic_DNA"/>
</dbReference>
<name>A0A8H2WEE9_9AGAM</name>
<evidence type="ECO:0000313" key="2">
    <source>
        <dbReference type="EMBL" id="CAE6371319.1"/>
    </source>
</evidence>
<feature type="region of interest" description="Disordered" evidence="1">
    <location>
        <begin position="237"/>
        <end position="265"/>
    </location>
</feature>
<gene>
    <name evidence="2" type="ORF">RDB_LOCUS26496</name>
</gene>
<evidence type="ECO:0008006" key="4">
    <source>
        <dbReference type="Google" id="ProtNLM"/>
    </source>
</evidence>
<accession>A0A8H2WEE9</accession>
<dbReference type="Proteomes" id="UP000663846">
    <property type="component" value="Unassembled WGS sequence"/>
</dbReference>
<sequence>MDEICSLLYTLVNKVDALHLHIEQANEAIKETHSIVENISQVVNGLAQKDDPHTPKKTKPPEPNPIIPWATAGCTIPPFACPTSLAPPAPVNPQATTTLAPQGLTTTIKVKAPEPFKGTVGAEAKQWAMRMATWFQLSQGQFADELDAVRFFLMNMEEQKITTLSQTTTTAAYAAKFQTLMMLLDWNNAALHTQFYKGLHWQVKSQLAQKDVQPCDINNMINVAVQIDNICWEIEASRPPRDNKSSTSKTSAPNKGTSTGSQSKP</sequence>
<protein>
    <recommendedName>
        <fullName evidence="4">Retrotransposon gag domain-containing protein</fullName>
    </recommendedName>
</protein>
<proteinExistence type="predicted"/>
<reference evidence="2" key="1">
    <citation type="submission" date="2021-01" db="EMBL/GenBank/DDBJ databases">
        <authorList>
            <person name="Kaushik A."/>
        </authorList>
    </citation>
    <scope>NUCLEOTIDE SEQUENCE</scope>
    <source>
        <strain evidence="2">AG1-1C</strain>
    </source>
</reference>
<comment type="caution">
    <text evidence="2">The sequence shown here is derived from an EMBL/GenBank/DDBJ whole genome shotgun (WGS) entry which is preliminary data.</text>
</comment>
<evidence type="ECO:0000256" key="1">
    <source>
        <dbReference type="SAM" id="MobiDB-lite"/>
    </source>
</evidence>
<organism evidence="2 3">
    <name type="scientific">Rhizoctonia solani</name>
    <dbReference type="NCBI Taxonomy" id="456999"/>
    <lineage>
        <taxon>Eukaryota</taxon>
        <taxon>Fungi</taxon>
        <taxon>Dikarya</taxon>
        <taxon>Basidiomycota</taxon>
        <taxon>Agaricomycotina</taxon>
        <taxon>Agaricomycetes</taxon>
        <taxon>Cantharellales</taxon>
        <taxon>Ceratobasidiaceae</taxon>
        <taxon>Rhizoctonia</taxon>
    </lineage>
</organism>
<feature type="compositionally biased region" description="Polar residues" evidence="1">
    <location>
        <begin position="245"/>
        <end position="265"/>
    </location>
</feature>
<dbReference type="AlphaFoldDB" id="A0A8H2WEE9"/>